<reference evidence="1 2" key="1">
    <citation type="submission" date="2018-07" db="EMBL/GenBank/DDBJ databases">
        <title>Genomic Encyclopedia of Type Strains, Phase IV (KMG-IV): sequencing the most valuable type-strain genomes for metagenomic binning, comparative biology and taxonomic classification.</title>
        <authorList>
            <person name="Goeker M."/>
        </authorList>
    </citation>
    <scope>NUCLEOTIDE SEQUENCE [LARGE SCALE GENOMIC DNA]</scope>
    <source>
        <strain evidence="1 2">DSM 25281</strain>
    </source>
</reference>
<dbReference type="AlphaFoldDB" id="A0A370GAX4"/>
<dbReference type="EMBL" id="QQAY01000011">
    <property type="protein sequence ID" value="RDI40918.1"/>
    <property type="molecule type" value="Genomic_DNA"/>
</dbReference>
<organism evidence="1 2">
    <name type="scientific">Falsibacillus pallidus</name>
    <dbReference type="NCBI Taxonomy" id="493781"/>
    <lineage>
        <taxon>Bacteria</taxon>
        <taxon>Bacillati</taxon>
        <taxon>Bacillota</taxon>
        <taxon>Bacilli</taxon>
        <taxon>Bacillales</taxon>
        <taxon>Bacillaceae</taxon>
        <taxon>Falsibacillus</taxon>
    </lineage>
</organism>
<accession>A0A370GAX4</accession>
<sequence>MAERPVFVCSSLDKGLVQVKDVSFEWFPGFSVKQKQKSLESLHKSFKVISPSSKVLEISSKSDEPLGISLSAFNLMIKTKNDLEFSVETAFQASKVFDNGGPFLDLYEKTSREAKKDPRLKCSGRLLYFQFFGRRWDLEPKTFFYDWLYINALSLNKELSEQVTQYDAFTDIEFNPKVSINCQARSAALYVSLYNTGVLTDALSSIDQFKEIVFGQQITKKAERKTKKDITETEEHEQLSIFDQGFK</sequence>
<name>A0A370GAX4_9BACI</name>
<evidence type="ECO:0000313" key="2">
    <source>
        <dbReference type="Proteomes" id="UP000255326"/>
    </source>
</evidence>
<dbReference type="RefSeq" id="WP_114746441.1">
    <property type="nucleotide sequence ID" value="NZ_QQAY01000011.1"/>
</dbReference>
<protein>
    <submittedName>
        <fullName evidence="1">Uncharacterized protein</fullName>
    </submittedName>
</protein>
<proteinExistence type="predicted"/>
<dbReference type="InterPro" id="IPR053913">
    <property type="entry name" value="NADAR-DarT1"/>
</dbReference>
<keyword evidence="2" id="KW-1185">Reference proteome</keyword>
<gene>
    <name evidence="1" type="ORF">DFR59_11161</name>
</gene>
<dbReference type="Pfam" id="PF22397">
    <property type="entry name" value="NADAR-DarT1"/>
    <property type="match status" value="1"/>
</dbReference>
<dbReference type="Proteomes" id="UP000255326">
    <property type="component" value="Unassembled WGS sequence"/>
</dbReference>
<evidence type="ECO:0000313" key="1">
    <source>
        <dbReference type="EMBL" id="RDI40918.1"/>
    </source>
</evidence>
<comment type="caution">
    <text evidence="1">The sequence shown here is derived from an EMBL/GenBank/DDBJ whole genome shotgun (WGS) entry which is preliminary data.</text>
</comment>
<dbReference type="OrthoDB" id="3255715at2"/>